<reference evidence="2 3" key="1">
    <citation type="submission" date="2018-06" db="EMBL/GenBank/DDBJ databases">
        <authorList>
            <consortium name="Pathogen Informatics"/>
            <person name="Doyle S."/>
        </authorList>
    </citation>
    <scope>NUCLEOTIDE SEQUENCE [LARGE SCALE GENOMIC DNA]</scope>
    <source>
        <strain evidence="2 3">NCTC11842</strain>
    </source>
</reference>
<dbReference type="EMBL" id="UAUF01000012">
    <property type="protein sequence ID" value="SPZ07576.1"/>
    <property type="molecule type" value="Genomic_DNA"/>
</dbReference>
<dbReference type="InterPro" id="IPR040480">
    <property type="entry name" value="DnaT_DNA_bind"/>
</dbReference>
<evidence type="ECO:0000259" key="1">
    <source>
        <dbReference type="Pfam" id="PF17948"/>
    </source>
</evidence>
<dbReference type="Proteomes" id="UP000250443">
    <property type="component" value="Unassembled WGS sequence"/>
</dbReference>
<accession>A0A2X2CPL9</accession>
<sequence length="342" mass="38002">MAALHAISKGQLRMQLNEKAGPAVAVYPAFRKVLGLNATAAQFLSQAVYWTERTTDGWFYKTNSEWMDEIGLTVEEVKGARKKLKAMGVLAEDRRGVPAKMFYKVDQDLLLAILSGEKPLTSQGETLDPVSGKPSNCSGENPLTITKNTQEITTSSTQGADVVSLFAASEYQPMTLGWQPDDKILKAYAFAQGVNLSLITQEILAGFTCHFASHPEICDTLAGWTNRLVKWAKTERVLTETGKPAKPEPASNVPVDKIIALYHRVCPNLPQVTVPDDPALHSMIAERWNESKDHQSGNDFWKPFFQKANRLNEVFYRGRNCVPYLEAIVSRAVFRQIEVMPA</sequence>
<name>A0A2X2CPL9_PSELU</name>
<dbReference type="Pfam" id="PF17948">
    <property type="entry name" value="DnaT"/>
    <property type="match status" value="1"/>
</dbReference>
<protein>
    <submittedName>
        <fullName evidence="2">Phage replication protein O</fullName>
    </submittedName>
</protein>
<proteinExistence type="predicted"/>
<evidence type="ECO:0000313" key="2">
    <source>
        <dbReference type="EMBL" id="SPZ07576.1"/>
    </source>
</evidence>
<gene>
    <name evidence="2" type="ORF">NCTC11842_02391</name>
</gene>
<dbReference type="Gene3D" id="1.10.8.1180">
    <property type="match status" value="1"/>
</dbReference>
<dbReference type="AlphaFoldDB" id="A0A2X2CPL9"/>
<feature type="domain" description="DnaT DNA-binding" evidence="1">
    <location>
        <begin position="172"/>
        <end position="236"/>
    </location>
</feature>
<organism evidence="2 3">
    <name type="scientific">Pseudomonas luteola</name>
    <dbReference type="NCBI Taxonomy" id="47886"/>
    <lineage>
        <taxon>Bacteria</taxon>
        <taxon>Pseudomonadati</taxon>
        <taxon>Pseudomonadota</taxon>
        <taxon>Gammaproteobacteria</taxon>
        <taxon>Pseudomonadales</taxon>
        <taxon>Pseudomonadaceae</taxon>
        <taxon>Pseudomonas</taxon>
    </lineage>
</organism>
<evidence type="ECO:0000313" key="3">
    <source>
        <dbReference type="Proteomes" id="UP000250443"/>
    </source>
</evidence>